<evidence type="ECO:0000313" key="2">
    <source>
        <dbReference type="Proteomes" id="UP001148629"/>
    </source>
</evidence>
<keyword evidence="2" id="KW-1185">Reference proteome</keyword>
<dbReference type="EMBL" id="JANRMS010002638">
    <property type="protein sequence ID" value="KAJ3521593.1"/>
    <property type="molecule type" value="Genomic_DNA"/>
</dbReference>
<evidence type="ECO:0000313" key="1">
    <source>
        <dbReference type="EMBL" id="KAJ3521593.1"/>
    </source>
</evidence>
<name>A0ACC1RP72_9HYPO</name>
<comment type="caution">
    <text evidence="1">The sequence shown here is derived from an EMBL/GenBank/DDBJ whole genome shotgun (WGS) entry which is preliminary data.</text>
</comment>
<accession>A0ACC1RP72</accession>
<reference evidence="1" key="1">
    <citation type="submission" date="2022-08" db="EMBL/GenBank/DDBJ databases">
        <title>Genome Sequence of Fusarium decemcellulare.</title>
        <authorList>
            <person name="Buettner E."/>
        </authorList>
    </citation>
    <scope>NUCLEOTIDE SEQUENCE</scope>
    <source>
        <strain evidence="1">Babe19</strain>
    </source>
</reference>
<dbReference type="Proteomes" id="UP001148629">
    <property type="component" value="Unassembled WGS sequence"/>
</dbReference>
<sequence length="231" mass="26106">MGIGLTDSEVNLITDYRKLVQKHGADQVRYVMWPQGGNARRLKQRREHGVRVDFREMIKRHRQVGSSPDDATPMEDADDNGRNVEGTSDHVVVSSEQAHDPSVVQQMDAETTVQPTNPQSSENGKPYGYIHRCVVCNDSRHETHECPSFNEEGLMVQLKIPVHGRANLPALTNMDWYNKWLYGLMADELRTPLPGLPWTAEFARKAMETLGGKDAILTNLRTSDVSKRLKD</sequence>
<gene>
    <name evidence="1" type="ORF">NM208_g13218</name>
</gene>
<organism evidence="1 2">
    <name type="scientific">Fusarium decemcellulare</name>
    <dbReference type="NCBI Taxonomy" id="57161"/>
    <lineage>
        <taxon>Eukaryota</taxon>
        <taxon>Fungi</taxon>
        <taxon>Dikarya</taxon>
        <taxon>Ascomycota</taxon>
        <taxon>Pezizomycotina</taxon>
        <taxon>Sordariomycetes</taxon>
        <taxon>Hypocreomycetidae</taxon>
        <taxon>Hypocreales</taxon>
        <taxon>Nectriaceae</taxon>
        <taxon>Fusarium</taxon>
        <taxon>Fusarium decemcellulare species complex</taxon>
    </lineage>
</organism>
<protein>
    <submittedName>
        <fullName evidence="1">Uncharacterized protein</fullName>
    </submittedName>
</protein>
<proteinExistence type="predicted"/>